<evidence type="ECO:0000313" key="2">
    <source>
        <dbReference type="Proteomes" id="UP000008204"/>
    </source>
</evidence>
<dbReference type="Gene3D" id="3.40.50.1450">
    <property type="entry name" value="HybD-like"/>
    <property type="match status" value="1"/>
</dbReference>
<dbReference type="AlphaFoldDB" id="B7JZG0"/>
<dbReference type="EMBL" id="CP001287">
    <property type="protein sequence ID" value="ACK64120.1"/>
    <property type="molecule type" value="Genomic_DNA"/>
</dbReference>
<keyword evidence="2" id="KW-1185">Reference proteome</keyword>
<dbReference type="PANTHER" id="PTHR30302">
    <property type="entry name" value="HYDROGENASE 1 MATURATION PROTEASE"/>
    <property type="match status" value="1"/>
</dbReference>
<protein>
    <submittedName>
        <fullName evidence="1">Hydrogenase maturation protease</fullName>
    </submittedName>
</protein>
<dbReference type="KEGG" id="cyp:PCC8801_0013"/>
<dbReference type="OrthoDB" id="512922at2"/>
<dbReference type="Proteomes" id="UP000008204">
    <property type="component" value="Chromosome"/>
</dbReference>
<accession>B7JZG0</accession>
<evidence type="ECO:0000313" key="1">
    <source>
        <dbReference type="EMBL" id="ACK64120.1"/>
    </source>
</evidence>
<dbReference type="InterPro" id="IPR023430">
    <property type="entry name" value="Pept_HybD-like_dom_sf"/>
</dbReference>
<sequence>MSKKCLIIGYGNSLRSDDGAGQKVAKRVAQWNLKNVSCIAIYQLTPELSEAISKVDMVIFVDALATSKKLEIQQLKVNSKITNLGHYSNPSQLLSLTKAIYNKLPIAYWILIPAINFDFGESLSIITENAIKLALEKIRKMIL</sequence>
<dbReference type="RefSeq" id="WP_012593397.1">
    <property type="nucleotide sequence ID" value="NC_011726.1"/>
</dbReference>
<keyword evidence="1" id="KW-0645">Protease</keyword>
<dbReference type="MEROPS" id="A31.004"/>
<dbReference type="PANTHER" id="PTHR30302:SF5">
    <property type="entry name" value="SLR1876 PROTEIN"/>
    <property type="match status" value="1"/>
</dbReference>
<organism evidence="1 2">
    <name type="scientific">Rippkaea orientalis (strain PCC 8801 / RF-1)</name>
    <name type="common">Cyanothece sp. (strain PCC 8801)</name>
    <dbReference type="NCBI Taxonomy" id="41431"/>
    <lineage>
        <taxon>Bacteria</taxon>
        <taxon>Bacillati</taxon>
        <taxon>Cyanobacteriota</taxon>
        <taxon>Cyanophyceae</taxon>
        <taxon>Oscillatoriophycideae</taxon>
        <taxon>Chroococcales</taxon>
        <taxon>Aphanothecaceae</taxon>
        <taxon>Rippkaea</taxon>
        <taxon>Rippkaea orientalis</taxon>
    </lineage>
</organism>
<dbReference type="SUPFAM" id="SSF53163">
    <property type="entry name" value="HybD-like"/>
    <property type="match status" value="1"/>
</dbReference>
<dbReference type="GO" id="GO:0016485">
    <property type="term" value="P:protein processing"/>
    <property type="evidence" value="ECO:0007669"/>
    <property type="project" value="TreeGrafter"/>
</dbReference>
<reference evidence="2" key="1">
    <citation type="journal article" date="2011" name="MBio">
        <title>Novel metabolic attributes of the genus Cyanothece, comprising a group of unicellular nitrogen-fixing Cyanobacteria.</title>
        <authorList>
            <person name="Bandyopadhyay A."/>
            <person name="Elvitigala T."/>
            <person name="Welsh E."/>
            <person name="Stockel J."/>
            <person name="Liberton M."/>
            <person name="Min H."/>
            <person name="Sherman L.A."/>
            <person name="Pakrasi H.B."/>
        </authorList>
    </citation>
    <scope>NUCLEOTIDE SEQUENCE [LARGE SCALE GENOMIC DNA]</scope>
    <source>
        <strain evidence="2">PCC 8801</strain>
    </source>
</reference>
<name>B7JZG0_RIPO1</name>
<keyword evidence="1" id="KW-0378">Hydrolase</keyword>
<dbReference type="InterPro" id="IPR000671">
    <property type="entry name" value="Peptidase_A31"/>
</dbReference>
<proteinExistence type="predicted"/>
<dbReference type="CDD" id="cd06066">
    <property type="entry name" value="H2MP_NAD-link-bidir"/>
    <property type="match status" value="1"/>
</dbReference>
<dbReference type="GO" id="GO:0004175">
    <property type="term" value="F:endopeptidase activity"/>
    <property type="evidence" value="ECO:0007669"/>
    <property type="project" value="TreeGrafter"/>
</dbReference>
<gene>
    <name evidence="1" type="ordered locus">PCC8801_0013</name>
</gene>
<dbReference type="GO" id="GO:0008047">
    <property type="term" value="F:enzyme activator activity"/>
    <property type="evidence" value="ECO:0007669"/>
    <property type="project" value="InterPro"/>
</dbReference>
<dbReference type="STRING" id="41431.PCC8801_0013"/>
<dbReference type="eggNOG" id="COG0680">
    <property type="taxonomic scope" value="Bacteria"/>
</dbReference>
<dbReference type="HOGENOM" id="CLU_099037_6_1_3"/>
<dbReference type="NCBIfam" id="TIGR00072">
    <property type="entry name" value="hydrog_prot"/>
    <property type="match status" value="1"/>
</dbReference>